<dbReference type="eggNOG" id="COG1277">
    <property type="taxonomic scope" value="Bacteria"/>
</dbReference>
<feature type="transmembrane region" description="Helical" evidence="1">
    <location>
        <begin position="173"/>
        <end position="196"/>
    </location>
</feature>
<dbReference type="GO" id="GO:0005886">
    <property type="term" value="C:plasma membrane"/>
    <property type="evidence" value="ECO:0007669"/>
    <property type="project" value="UniProtKB-SubCell"/>
</dbReference>
<reference evidence="2 3" key="1">
    <citation type="submission" date="2010-08" db="EMBL/GenBank/DDBJ databases">
        <title>Complete sequence of Gallionella capsiferriformans ES-2.</title>
        <authorList>
            <consortium name="US DOE Joint Genome Institute"/>
            <person name="Lucas S."/>
            <person name="Copeland A."/>
            <person name="Lapidus A."/>
            <person name="Cheng J.-F."/>
            <person name="Bruce D."/>
            <person name="Goodwin L."/>
            <person name="Pitluck S."/>
            <person name="Chertkov O."/>
            <person name="Davenport K.W."/>
            <person name="Detter J.C."/>
            <person name="Han C."/>
            <person name="Tapia R."/>
            <person name="Land M."/>
            <person name="Hauser L."/>
            <person name="Chang Y.-J."/>
            <person name="Jeffries C."/>
            <person name="Kyrpides N."/>
            <person name="Ivanova N."/>
            <person name="Mikhailova N."/>
            <person name="Shelobolina E.S."/>
            <person name="Picardal F."/>
            <person name="Roden E."/>
            <person name="Emerson D."/>
            <person name="Woyke T."/>
        </authorList>
    </citation>
    <scope>NUCLEOTIDE SEQUENCE [LARGE SCALE GENOMIC DNA]</scope>
    <source>
        <strain evidence="2 3">ES-2</strain>
    </source>
</reference>
<dbReference type="STRING" id="395494.Galf_0472"/>
<dbReference type="AlphaFoldDB" id="D9SC51"/>
<dbReference type="EMBL" id="CP002159">
    <property type="protein sequence ID" value="ADL54516.1"/>
    <property type="molecule type" value="Genomic_DNA"/>
</dbReference>
<dbReference type="HOGENOM" id="CLU_081003_1_0_4"/>
<keyword evidence="1" id="KW-1133">Transmembrane helix</keyword>
<evidence type="ECO:0000256" key="1">
    <source>
        <dbReference type="SAM" id="Phobius"/>
    </source>
</evidence>
<evidence type="ECO:0000313" key="2">
    <source>
        <dbReference type="EMBL" id="ADL54516.1"/>
    </source>
</evidence>
<accession>D9SC51</accession>
<feature type="transmembrane region" description="Helical" evidence="1">
    <location>
        <begin position="216"/>
        <end position="235"/>
    </location>
</feature>
<keyword evidence="3" id="KW-1185">Reference proteome</keyword>
<keyword evidence="1" id="KW-0472">Membrane</keyword>
<dbReference type="Proteomes" id="UP000001235">
    <property type="component" value="Chromosome"/>
</dbReference>
<organism evidence="2 3">
    <name type="scientific">Gallionella capsiferriformans (strain ES-2)</name>
    <name type="common">Gallionella ferruginea capsiferriformans (strain ES-2)</name>
    <dbReference type="NCBI Taxonomy" id="395494"/>
    <lineage>
        <taxon>Bacteria</taxon>
        <taxon>Pseudomonadati</taxon>
        <taxon>Pseudomonadota</taxon>
        <taxon>Betaproteobacteria</taxon>
        <taxon>Nitrosomonadales</taxon>
        <taxon>Gallionellaceae</taxon>
        <taxon>Gallionella</taxon>
    </lineage>
</organism>
<dbReference type="GO" id="GO:0140359">
    <property type="term" value="F:ABC-type transporter activity"/>
    <property type="evidence" value="ECO:0007669"/>
    <property type="project" value="InterPro"/>
</dbReference>
<feature type="transmembrane region" description="Helical" evidence="1">
    <location>
        <begin position="107"/>
        <end position="131"/>
    </location>
</feature>
<feature type="transmembrane region" description="Helical" evidence="1">
    <location>
        <begin position="64"/>
        <end position="86"/>
    </location>
</feature>
<sequence length="247" mass="27186">MIRLIAMREIRSLLSMPSTWFVLAVLQFILAWFFLARLEAFLEIQPQLAQLANPPGVTLTVAAPLFNTAALLLMMLVPMLTMRMIAEERRNQTLTLLLSSPLSGRHIVLGKFLGLLTFLLTLLATLPLMLYTLALGTHLDHGLLLANCMGLTLLTASFIALGLYLSALTAQPIIAAAGALIILMGLWLADIGSSAADSIWHQFSPMFHFQNFNAGLLDSADAAFFVLFTSVFLLLTMKRLHNNRVYG</sequence>
<feature type="transmembrane region" description="Helical" evidence="1">
    <location>
        <begin position="143"/>
        <end position="166"/>
    </location>
</feature>
<dbReference type="Pfam" id="PF12679">
    <property type="entry name" value="ABC2_membrane_2"/>
    <property type="match status" value="1"/>
</dbReference>
<dbReference type="KEGG" id="gca:Galf_0472"/>
<proteinExistence type="predicted"/>
<dbReference type="OrthoDB" id="9794512at2"/>
<gene>
    <name evidence="2" type="ordered locus">Galf_0472</name>
</gene>
<keyword evidence="1" id="KW-0812">Transmembrane</keyword>
<dbReference type="RefSeq" id="WP_013292459.1">
    <property type="nucleotide sequence ID" value="NC_014394.1"/>
</dbReference>
<dbReference type="PANTHER" id="PTHR43471">
    <property type="entry name" value="ABC TRANSPORTER PERMEASE"/>
    <property type="match status" value="1"/>
</dbReference>
<evidence type="ECO:0000313" key="3">
    <source>
        <dbReference type="Proteomes" id="UP000001235"/>
    </source>
</evidence>
<name>D9SC51_GALCS</name>
<protein>
    <submittedName>
        <fullName evidence="2">Putative ABC-2 type transport system permease protein</fullName>
    </submittedName>
</protein>